<keyword evidence="4" id="KW-0812">Transmembrane</keyword>
<dbReference type="GO" id="GO:0016020">
    <property type="term" value="C:membrane"/>
    <property type="evidence" value="ECO:0007669"/>
    <property type="project" value="InterPro"/>
</dbReference>
<keyword evidence="7" id="KW-1185">Reference proteome</keyword>
<feature type="domain" description="V-SNARE coiled-coil homology" evidence="5">
    <location>
        <begin position="1"/>
        <end position="43"/>
    </location>
</feature>
<reference evidence="6 7" key="1">
    <citation type="submission" date="2023-12" db="EMBL/GenBank/DDBJ databases">
        <title>A high-quality genome assembly for Dillenia turbinata (Dilleniales).</title>
        <authorList>
            <person name="Chanderbali A."/>
        </authorList>
    </citation>
    <scope>NUCLEOTIDE SEQUENCE [LARGE SCALE GENOMIC DNA]</scope>
    <source>
        <strain evidence="6">LSX21</strain>
        <tissue evidence="6">Leaf</tissue>
    </source>
</reference>
<comment type="caution">
    <text evidence="6">The sequence shown here is derived from an EMBL/GenBank/DDBJ whole genome shotgun (WGS) entry which is preliminary data.</text>
</comment>
<dbReference type="InterPro" id="IPR001388">
    <property type="entry name" value="Synaptobrevin-like"/>
</dbReference>
<dbReference type="InterPro" id="IPR042855">
    <property type="entry name" value="V_SNARE_CC"/>
</dbReference>
<gene>
    <name evidence="6" type="ORF">RJ641_036454</name>
</gene>
<evidence type="ECO:0000259" key="5">
    <source>
        <dbReference type="PROSITE" id="PS50892"/>
    </source>
</evidence>
<dbReference type="InterPro" id="IPR051097">
    <property type="entry name" value="Synaptobrevin-like_transport"/>
</dbReference>
<proteinExistence type="predicted"/>
<dbReference type="GO" id="GO:0005737">
    <property type="term" value="C:cytoplasm"/>
    <property type="evidence" value="ECO:0007669"/>
    <property type="project" value="UniProtKB-ARBA"/>
</dbReference>
<dbReference type="PANTHER" id="PTHR21136">
    <property type="entry name" value="SNARE PROTEINS"/>
    <property type="match status" value="1"/>
</dbReference>
<dbReference type="PRINTS" id="PR00219">
    <property type="entry name" value="SYNAPTOBREVN"/>
</dbReference>
<dbReference type="SUPFAM" id="SSF58038">
    <property type="entry name" value="SNARE fusion complex"/>
    <property type="match status" value="1"/>
</dbReference>
<dbReference type="Pfam" id="PF00957">
    <property type="entry name" value="Synaptobrevin"/>
    <property type="match status" value="1"/>
</dbReference>
<dbReference type="GO" id="GO:0015031">
    <property type="term" value="P:protein transport"/>
    <property type="evidence" value="ECO:0007669"/>
    <property type="project" value="UniProtKB-KW"/>
</dbReference>
<dbReference type="AlphaFoldDB" id="A0AAN8VGB8"/>
<dbReference type="CDD" id="cd15843">
    <property type="entry name" value="R-SNARE"/>
    <property type="match status" value="1"/>
</dbReference>
<keyword evidence="3" id="KW-0175">Coiled coil</keyword>
<evidence type="ECO:0000313" key="6">
    <source>
        <dbReference type="EMBL" id="KAK6933560.1"/>
    </source>
</evidence>
<evidence type="ECO:0000256" key="1">
    <source>
        <dbReference type="ARBA" id="ARBA00022927"/>
    </source>
</evidence>
<keyword evidence="1" id="KW-0653">Protein transport</keyword>
<keyword evidence="4" id="KW-1133">Transmembrane helix</keyword>
<accession>A0AAN8VGB8</accession>
<organism evidence="6 7">
    <name type="scientific">Dillenia turbinata</name>
    <dbReference type="NCBI Taxonomy" id="194707"/>
    <lineage>
        <taxon>Eukaryota</taxon>
        <taxon>Viridiplantae</taxon>
        <taxon>Streptophyta</taxon>
        <taxon>Embryophyta</taxon>
        <taxon>Tracheophyta</taxon>
        <taxon>Spermatophyta</taxon>
        <taxon>Magnoliopsida</taxon>
        <taxon>eudicotyledons</taxon>
        <taxon>Gunneridae</taxon>
        <taxon>Pentapetalae</taxon>
        <taxon>Dilleniales</taxon>
        <taxon>Dilleniaceae</taxon>
        <taxon>Dillenia</taxon>
    </lineage>
</organism>
<evidence type="ECO:0000313" key="7">
    <source>
        <dbReference type="Proteomes" id="UP001370490"/>
    </source>
</evidence>
<evidence type="ECO:0000256" key="2">
    <source>
        <dbReference type="ARBA" id="ARBA00037493"/>
    </source>
</evidence>
<name>A0AAN8VGB8_9MAGN</name>
<dbReference type="GO" id="GO:0016192">
    <property type="term" value="P:vesicle-mediated transport"/>
    <property type="evidence" value="ECO:0007669"/>
    <property type="project" value="InterPro"/>
</dbReference>
<dbReference type="PROSITE" id="PS50892">
    <property type="entry name" value="V_SNARE"/>
    <property type="match status" value="1"/>
</dbReference>
<keyword evidence="1" id="KW-0813">Transport</keyword>
<keyword evidence="4" id="KW-0472">Membrane</keyword>
<dbReference type="Proteomes" id="UP001370490">
    <property type="component" value="Unassembled WGS sequence"/>
</dbReference>
<dbReference type="PANTHER" id="PTHR21136:SF169">
    <property type="entry name" value="VESICLE-ASSOCIATED MEMBRANE PROTEIN 727"/>
    <property type="match status" value="1"/>
</dbReference>
<evidence type="ECO:0000256" key="4">
    <source>
        <dbReference type="SAM" id="Phobius"/>
    </source>
</evidence>
<evidence type="ECO:0000256" key="3">
    <source>
        <dbReference type="PROSITE-ProRule" id="PRU00290"/>
    </source>
</evidence>
<protein>
    <submittedName>
        <fullName evidence="6">V-SNARE, coiled-coil homology domain</fullName>
    </submittedName>
</protein>
<feature type="transmembrane region" description="Helical" evidence="4">
    <location>
        <begin position="47"/>
        <end position="66"/>
    </location>
</feature>
<sequence length="71" mass="8263">MMDNIEKVLDRGERIELFLDQTENLQFQLSEAGEAAWRKMWFQNLRIKIIVGGTILALILVIWISACHGFK</sequence>
<dbReference type="EMBL" id="JBAMMX010000009">
    <property type="protein sequence ID" value="KAK6933560.1"/>
    <property type="molecule type" value="Genomic_DNA"/>
</dbReference>
<comment type="function">
    <text evidence="2">Involved in the targeting and/or fusion of transport vesicles to their target membrane.</text>
</comment>
<dbReference type="Gene3D" id="1.20.5.110">
    <property type="match status" value="1"/>
</dbReference>
<feature type="non-terminal residue" evidence="6">
    <location>
        <position position="71"/>
    </location>
</feature>